<comment type="caution">
    <text evidence="3">The sequence shown here is derived from an EMBL/GenBank/DDBJ whole genome shotgun (WGS) entry which is preliminary data.</text>
</comment>
<organism evidence="3 4">
    <name type="scientific">Candidatus Lachnoclostridium stercoravium</name>
    <dbReference type="NCBI Taxonomy" id="2838633"/>
    <lineage>
        <taxon>Bacteria</taxon>
        <taxon>Bacillati</taxon>
        <taxon>Bacillota</taxon>
        <taxon>Clostridia</taxon>
        <taxon>Lachnospirales</taxon>
        <taxon>Lachnospiraceae</taxon>
    </lineage>
</organism>
<reference evidence="3" key="2">
    <citation type="submission" date="2021-04" db="EMBL/GenBank/DDBJ databases">
        <authorList>
            <person name="Gilroy R."/>
        </authorList>
    </citation>
    <scope>NUCLEOTIDE SEQUENCE</scope>
    <source>
        <strain evidence="3">CHK178-16964</strain>
    </source>
</reference>
<evidence type="ECO:0000256" key="2">
    <source>
        <dbReference type="SAM" id="SignalP"/>
    </source>
</evidence>
<gene>
    <name evidence="3" type="ORF">IAA07_09330</name>
</gene>
<dbReference type="Proteomes" id="UP000823900">
    <property type="component" value="Unassembled WGS sequence"/>
</dbReference>
<feature type="signal peptide" evidence="2">
    <location>
        <begin position="1"/>
        <end position="21"/>
    </location>
</feature>
<dbReference type="EMBL" id="DWZA01000083">
    <property type="protein sequence ID" value="HJA71757.1"/>
    <property type="molecule type" value="Genomic_DNA"/>
</dbReference>
<feature type="chain" id="PRO_5039394830" description="Lipoprotein" evidence="2">
    <location>
        <begin position="22"/>
        <end position="311"/>
    </location>
</feature>
<feature type="region of interest" description="Disordered" evidence="1">
    <location>
        <begin position="23"/>
        <end position="62"/>
    </location>
</feature>
<sequence>MKNVKLIAATFVLAFVMTACSGENNERPQESSTESEQPQESSSYESAAESAAQSETNGDWREFQKTAEIDETVLVDESDIRITAEGIEYTDYSMEIPLLIENNSQKNLSFVSNSIGYSCNSVNGYMIADGYMYCDVAAGKKSNEKISISYDSLRLCGIFEIADIEIGFDISDEDHNEIYRGTGQIKTDLAEQYDYQRPSYRETIISEAAQDYFGYTMSYFSEEELLDQNGIKILSSGLIEDNDGENVLFLEVKNTTEQPIVVTTSNISLNGLGIYSFNWSSATINPGKTEVMDLELAAILDDSFWETTVRM</sequence>
<evidence type="ECO:0000313" key="4">
    <source>
        <dbReference type="Proteomes" id="UP000823900"/>
    </source>
</evidence>
<proteinExistence type="predicted"/>
<dbReference type="AlphaFoldDB" id="A0A9D2HJ12"/>
<evidence type="ECO:0008006" key="5">
    <source>
        <dbReference type="Google" id="ProtNLM"/>
    </source>
</evidence>
<dbReference type="PROSITE" id="PS51257">
    <property type="entry name" value="PROKAR_LIPOPROTEIN"/>
    <property type="match status" value="1"/>
</dbReference>
<reference evidence="3" key="1">
    <citation type="journal article" date="2021" name="PeerJ">
        <title>Extensive microbial diversity within the chicken gut microbiome revealed by metagenomics and culture.</title>
        <authorList>
            <person name="Gilroy R."/>
            <person name="Ravi A."/>
            <person name="Getino M."/>
            <person name="Pursley I."/>
            <person name="Horton D.L."/>
            <person name="Alikhan N.F."/>
            <person name="Baker D."/>
            <person name="Gharbi K."/>
            <person name="Hall N."/>
            <person name="Watson M."/>
            <person name="Adriaenssens E.M."/>
            <person name="Foster-Nyarko E."/>
            <person name="Jarju S."/>
            <person name="Secka A."/>
            <person name="Antonio M."/>
            <person name="Oren A."/>
            <person name="Chaudhuri R.R."/>
            <person name="La Ragione R."/>
            <person name="Hildebrand F."/>
            <person name="Pallen M.J."/>
        </authorList>
    </citation>
    <scope>NUCLEOTIDE SEQUENCE</scope>
    <source>
        <strain evidence="3">CHK178-16964</strain>
    </source>
</reference>
<name>A0A9D2HJ12_9FIRM</name>
<keyword evidence="2" id="KW-0732">Signal</keyword>
<protein>
    <recommendedName>
        <fullName evidence="5">Lipoprotein</fullName>
    </recommendedName>
</protein>
<evidence type="ECO:0000256" key="1">
    <source>
        <dbReference type="SAM" id="MobiDB-lite"/>
    </source>
</evidence>
<feature type="compositionally biased region" description="Low complexity" evidence="1">
    <location>
        <begin position="30"/>
        <end position="55"/>
    </location>
</feature>
<accession>A0A9D2HJ12</accession>
<evidence type="ECO:0000313" key="3">
    <source>
        <dbReference type="EMBL" id="HJA71757.1"/>
    </source>
</evidence>